<feature type="binding site" evidence="9">
    <location>
        <position position="134"/>
    </location>
    <ligand>
        <name>Zn(2+)</name>
        <dbReference type="ChEBI" id="CHEBI:29105"/>
        <note>catalytic</note>
    </ligand>
</feature>
<feature type="binding site" evidence="9">
    <location>
        <position position="141"/>
    </location>
    <ligand>
        <name>Zn(2+)</name>
        <dbReference type="ChEBI" id="CHEBI:29105"/>
        <note>catalytic</note>
    </ligand>
</feature>
<keyword evidence="4 9" id="KW-0378">Hydrolase</keyword>
<evidence type="ECO:0000256" key="9">
    <source>
        <dbReference type="HAMAP-Rule" id="MF_01924"/>
    </source>
</evidence>
<gene>
    <name evidence="11" type="ORF">NC998_13555</name>
</gene>
<dbReference type="Pfam" id="PF01427">
    <property type="entry name" value="Peptidase_M15"/>
    <property type="match status" value="1"/>
</dbReference>
<dbReference type="PANTHER" id="PTHR43126">
    <property type="entry name" value="D-ALANYL-D-ALANINE DIPEPTIDASE"/>
    <property type="match status" value="1"/>
</dbReference>
<comment type="catalytic activity">
    <reaction evidence="1 9 10">
        <text>D-alanyl-D-alanine + H2O = 2 D-alanine</text>
        <dbReference type="Rhea" id="RHEA:20661"/>
        <dbReference type="ChEBI" id="CHEBI:15377"/>
        <dbReference type="ChEBI" id="CHEBI:57416"/>
        <dbReference type="ChEBI" id="CHEBI:57822"/>
        <dbReference type="EC" id="3.4.13.22"/>
    </reaction>
</comment>
<dbReference type="SUPFAM" id="SSF55166">
    <property type="entry name" value="Hedgehog/DD-peptidase"/>
    <property type="match status" value="1"/>
</dbReference>
<evidence type="ECO:0000256" key="2">
    <source>
        <dbReference type="ARBA" id="ARBA00022670"/>
    </source>
</evidence>
<evidence type="ECO:0000256" key="1">
    <source>
        <dbReference type="ARBA" id="ARBA00001362"/>
    </source>
</evidence>
<dbReference type="RefSeq" id="WP_190432571.1">
    <property type="nucleotide sequence ID" value="NZ_JAMPKM010000007.1"/>
</dbReference>
<dbReference type="PIRSF" id="PIRSF026671">
    <property type="entry name" value="AA_dipeptidase"/>
    <property type="match status" value="1"/>
</dbReference>
<dbReference type="EMBL" id="JAMPKM010000007">
    <property type="protein sequence ID" value="MEP0818122.1"/>
    <property type="molecule type" value="Genomic_DNA"/>
</dbReference>
<dbReference type="PANTHER" id="PTHR43126:SF2">
    <property type="entry name" value="D-ALANYL-D-ALANINE DIPEPTIDASE"/>
    <property type="match status" value="1"/>
</dbReference>
<proteinExistence type="inferred from homology"/>
<dbReference type="Proteomes" id="UP001464891">
    <property type="component" value="Unassembled WGS sequence"/>
</dbReference>
<feature type="site" description="Transition state stabilizer" evidence="9">
    <location>
        <position position="78"/>
    </location>
</feature>
<keyword evidence="6 9" id="KW-0224">Dipeptidase</keyword>
<evidence type="ECO:0000256" key="7">
    <source>
        <dbReference type="ARBA" id="ARBA00023049"/>
    </source>
</evidence>
<dbReference type="HAMAP" id="MF_01924">
    <property type="entry name" value="A_A_dipeptidase"/>
    <property type="match status" value="1"/>
</dbReference>
<organism evidence="11 12">
    <name type="scientific">Trichocoleus desertorum GB2-A4</name>
    <dbReference type="NCBI Taxonomy" id="2933944"/>
    <lineage>
        <taxon>Bacteria</taxon>
        <taxon>Bacillati</taxon>
        <taxon>Cyanobacteriota</taxon>
        <taxon>Cyanophyceae</taxon>
        <taxon>Leptolyngbyales</taxon>
        <taxon>Trichocoleusaceae</taxon>
        <taxon>Trichocoleus</taxon>
    </lineage>
</organism>
<sequence length="239" mass="27069">MKPYQQIAIAECREPLVPIPLDIFATEHLHAYQKLGAPYGDKSPYYLREQVVARLLQAQQQLQACCPSWQIQVFDAHRPIAVQQYMVDYTFAELVQAKGLQLQELTDAQKQSIWEQVHQFWAVPNVNPATPPPHSTGAAVDVTLVDASGAPVNMGSPIDEISPRSFPDFFADQPELEAQQYHQNRQLLKQVMVSAGFLQHMNEWWHFSWGDQLWAWLSTGANPNPDPHAVAARYGRAEL</sequence>
<evidence type="ECO:0000256" key="6">
    <source>
        <dbReference type="ARBA" id="ARBA00022997"/>
    </source>
</evidence>
<evidence type="ECO:0000313" key="12">
    <source>
        <dbReference type="Proteomes" id="UP001464891"/>
    </source>
</evidence>
<evidence type="ECO:0000256" key="5">
    <source>
        <dbReference type="ARBA" id="ARBA00022833"/>
    </source>
</evidence>
<accession>A0ABV0J8L9</accession>
<dbReference type="EC" id="3.4.13.22" evidence="9 10"/>
<dbReference type="Gene3D" id="3.30.1380.10">
    <property type="match status" value="1"/>
</dbReference>
<keyword evidence="5 9" id="KW-0862">Zinc</keyword>
<keyword evidence="2 9" id="KW-0645">Protease</keyword>
<feature type="binding site" evidence="9">
    <location>
        <position position="206"/>
    </location>
    <ligand>
        <name>Zn(2+)</name>
        <dbReference type="ChEBI" id="CHEBI:29105"/>
        <note>catalytic</note>
    </ligand>
</feature>
<evidence type="ECO:0000256" key="4">
    <source>
        <dbReference type="ARBA" id="ARBA00022801"/>
    </source>
</evidence>
<comment type="caution">
    <text evidence="11">The sequence shown here is derived from an EMBL/GenBank/DDBJ whole genome shotgun (WGS) entry which is preliminary data.</text>
</comment>
<dbReference type="InterPro" id="IPR009045">
    <property type="entry name" value="Zn_M74/Hedgehog-like"/>
</dbReference>
<evidence type="ECO:0000313" key="11">
    <source>
        <dbReference type="EMBL" id="MEP0818122.1"/>
    </source>
</evidence>
<evidence type="ECO:0000256" key="10">
    <source>
        <dbReference type="PIRNR" id="PIRNR026671"/>
    </source>
</evidence>
<keyword evidence="12" id="KW-1185">Reference proteome</keyword>
<keyword evidence="7 9" id="KW-0482">Metalloprotease</keyword>
<keyword evidence="8 10" id="KW-0961">Cell wall biogenesis/degradation</keyword>
<comment type="function">
    <text evidence="9 10">Catalyzes hydrolysis of the D-alanyl-D-alanine dipeptide.</text>
</comment>
<evidence type="ECO:0000256" key="8">
    <source>
        <dbReference type="ARBA" id="ARBA00023316"/>
    </source>
</evidence>
<reference evidence="11 12" key="1">
    <citation type="submission" date="2022-04" db="EMBL/GenBank/DDBJ databases">
        <title>Positive selection, recombination, and allopatry shape intraspecific diversity of widespread and dominant cyanobacteria.</title>
        <authorList>
            <person name="Wei J."/>
            <person name="Shu W."/>
            <person name="Hu C."/>
        </authorList>
    </citation>
    <scope>NUCLEOTIDE SEQUENCE [LARGE SCALE GENOMIC DNA]</scope>
    <source>
        <strain evidence="11 12">GB2-A4</strain>
    </source>
</reference>
<name>A0ABV0J8L9_9CYAN</name>
<dbReference type="InterPro" id="IPR000755">
    <property type="entry name" value="A_A_dipeptidase"/>
</dbReference>
<keyword evidence="3 9" id="KW-0479">Metal-binding</keyword>
<feature type="active site" description="Proton donor/acceptor" evidence="9">
    <location>
        <position position="203"/>
    </location>
</feature>
<comment type="similarity">
    <text evidence="9 10">Belongs to the peptidase M15D family.</text>
</comment>
<comment type="cofactor">
    <cofactor evidence="9">
        <name>Zn(2+)</name>
        <dbReference type="ChEBI" id="CHEBI:29105"/>
    </cofactor>
    <text evidence="9">Binds 1 zinc ion per subunit.</text>
</comment>
<evidence type="ECO:0000256" key="3">
    <source>
        <dbReference type="ARBA" id="ARBA00022723"/>
    </source>
</evidence>
<protein>
    <recommendedName>
        <fullName evidence="9 10">D-alanyl-D-alanine dipeptidase</fullName>
        <shortName evidence="9 10">D-Ala-D-Ala dipeptidase</shortName>
        <ecNumber evidence="9 10">3.4.13.22</ecNumber>
    </recommendedName>
</protein>